<dbReference type="EMBL" id="VSSQ01094022">
    <property type="protein sequence ID" value="MPN38655.1"/>
    <property type="molecule type" value="Genomic_DNA"/>
</dbReference>
<proteinExistence type="predicted"/>
<feature type="region of interest" description="Disordered" evidence="1">
    <location>
        <begin position="1"/>
        <end position="27"/>
    </location>
</feature>
<comment type="caution">
    <text evidence="2">The sequence shown here is derived from an EMBL/GenBank/DDBJ whole genome shotgun (WGS) entry which is preliminary data.</text>
</comment>
<evidence type="ECO:0000256" key="1">
    <source>
        <dbReference type="SAM" id="MobiDB-lite"/>
    </source>
</evidence>
<dbReference type="AlphaFoldDB" id="A0A645HI12"/>
<reference evidence="2" key="1">
    <citation type="submission" date="2019-08" db="EMBL/GenBank/DDBJ databases">
        <authorList>
            <person name="Kucharzyk K."/>
            <person name="Murdoch R.W."/>
            <person name="Higgins S."/>
            <person name="Loffler F."/>
        </authorList>
    </citation>
    <scope>NUCLEOTIDE SEQUENCE</scope>
</reference>
<protein>
    <submittedName>
        <fullName evidence="2">Uncharacterized protein</fullName>
    </submittedName>
</protein>
<feature type="compositionally biased region" description="Basic and acidic residues" evidence="1">
    <location>
        <begin position="1"/>
        <end position="20"/>
    </location>
</feature>
<gene>
    <name evidence="2" type="ORF">SDC9_186179</name>
</gene>
<accession>A0A645HI12</accession>
<name>A0A645HI12_9ZZZZ</name>
<evidence type="ECO:0000313" key="2">
    <source>
        <dbReference type="EMBL" id="MPN38655.1"/>
    </source>
</evidence>
<organism evidence="2">
    <name type="scientific">bioreactor metagenome</name>
    <dbReference type="NCBI Taxonomy" id="1076179"/>
    <lineage>
        <taxon>unclassified sequences</taxon>
        <taxon>metagenomes</taxon>
        <taxon>ecological metagenomes</taxon>
    </lineage>
</organism>
<sequence length="149" mass="16715">MHAADEPYQQRRNNGHEPGRDQLFQSADGSNIDAPVILGHHPFHPLFQAFDRFELTVDFGDHALCIPVDSQYQHCTEYCRNGGSHQEAEKDIRIHDIEPAQELFSHPQSFGSLVDFCHESPEQGDDGQSGCCDGEAFGHCFYRVAGTIE</sequence>